<dbReference type="PANTHER" id="PTHR42905:SF5">
    <property type="entry name" value="CARBOXYVINYL-CARBOXYPHOSPHONATE PHOSPHORYLMUTASE, CHLOROPLASTIC"/>
    <property type="match status" value="1"/>
</dbReference>
<dbReference type="InterPro" id="IPR039556">
    <property type="entry name" value="ICL/PEPM"/>
</dbReference>
<dbReference type="InterPro" id="IPR018523">
    <property type="entry name" value="Isocitrate_lyase_ph_CS"/>
</dbReference>
<organism evidence="1 2">
    <name type="scientific">Nocardia nova SH22a</name>
    <dbReference type="NCBI Taxonomy" id="1415166"/>
    <lineage>
        <taxon>Bacteria</taxon>
        <taxon>Bacillati</taxon>
        <taxon>Actinomycetota</taxon>
        <taxon>Actinomycetes</taxon>
        <taxon>Mycobacteriales</taxon>
        <taxon>Nocardiaceae</taxon>
        <taxon>Nocardia</taxon>
    </lineage>
</organism>
<dbReference type="STRING" id="1415166.NONO_c36460"/>
<dbReference type="AlphaFoldDB" id="W5THI5"/>
<name>W5THI5_9NOCA</name>
<dbReference type="InterPro" id="IPR040442">
    <property type="entry name" value="Pyrv_kinase-like_dom_sf"/>
</dbReference>
<dbReference type="PANTHER" id="PTHR42905">
    <property type="entry name" value="PHOSPHOENOLPYRUVATE CARBOXYLASE"/>
    <property type="match status" value="1"/>
</dbReference>
<keyword evidence="2" id="KW-1185">Reference proteome</keyword>
<dbReference type="Proteomes" id="UP000019150">
    <property type="component" value="Chromosome"/>
</dbReference>
<reference evidence="1 2" key="1">
    <citation type="journal article" date="2014" name="Appl. Environ. Microbiol.">
        <title>Insights into the Microbial Degradation of Rubber and Gutta-Percha by Analysis of the Complete Genome of Nocardia nova SH22a.</title>
        <authorList>
            <person name="Luo Q."/>
            <person name="Hiessl S."/>
            <person name="Poehlein A."/>
            <person name="Daniel R."/>
            <person name="Steinbuchel A."/>
        </authorList>
    </citation>
    <scope>NUCLEOTIDE SEQUENCE [LARGE SCALE GENOMIC DNA]</scope>
    <source>
        <strain evidence="1">SH22a</strain>
    </source>
</reference>
<dbReference type="KEGG" id="nno:NONO_c36460"/>
<dbReference type="PROSITE" id="PS00161">
    <property type="entry name" value="ISOCITRATE_LYASE"/>
    <property type="match status" value="1"/>
</dbReference>
<dbReference type="InterPro" id="IPR015813">
    <property type="entry name" value="Pyrv/PenolPyrv_kinase-like_dom"/>
</dbReference>
<dbReference type="EMBL" id="CP006850">
    <property type="protein sequence ID" value="AHH18433.1"/>
    <property type="molecule type" value="Genomic_DNA"/>
</dbReference>
<dbReference type="eggNOG" id="COG2513">
    <property type="taxonomic scope" value="Bacteria"/>
</dbReference>
<dbReference type="CDD" id="cd00377">
    <property type="entry name" value="ICL_PEPM"/>
    <property type="match status" value="1"/>
</dbReference>
<dbReference type="OrthoDB" id="9771433at2"/>
<dbReference type="GO" id="GO:0016833">
    <property type="term" value="F:oxo-acid-lyase activity"/>
    <property type="evidence" value="ECO:0007669"/>
    <property type="project" value="UniProtKB-ARBA"/>
</dbReference>
<keyword evidence="1" id="KW-0456">Lyase</keyword>
<protein>
    <submittedName>
        <fullName evidence="1">Isocitrate lyase family protein</fullName>
    </submittedName>
</protein>
<evidence type="ECO:0000313" key="2">
    <source>
        <dbReference type="Proteomes" id="UP000019150"/>
    </source>
</evidence>
<dbReference type="Pfam" id="PF13714">
    <property type="entry name" value="PEP_mutase"/>
    <property type="match status" value="1"/>
</dbReference>
<proteinExistence type="predicted"/>
<dbReference type="PATRIC" id="fig|1415166.3.peg.3743"/>
<dbReference type="SUPFAM" id="SSF51621">
    <property type="entry name" value="Phosphoenolpyruvate/pyruvate domain"/>
    <property type="match status" value="1"/>
</dbReference>
<dbReference type="Gene3D" id="3.20.20.60">
    <property type="entry name" value="Phosphoenolpyruvate-binding domains"/>
    <property type="match status" value="1"/>
</dbReference>
<sequence length="280" mass="30748">MKKTTQLRRMVDSDRIHIAPGVFDGLTARLAEQAGFDLIYASGGAISRSAGFPDLGLLSFTEVCSRLEQMAAVTTTPIIADADTGFGNAANAARTVTAFERLGMAGMHIEDQTFPKRCGHLDDKTLVPIEEMTHKIRVVKQAQNDPDFVLIARTDAIAAEGFDAALHRARAYAEAGADVLFVEAPESVEQIRRIAAELPQPKLINMFYSGKTPLVPKDELRELGYRLIIIPSDLQRATITACRRTLDAIFRDGDSSARKNDMVSFADREHIIGTEQYLNP</sequence>
<gene>
    <name evidence="1" type="ORF">NONO_c36460</name>
</gene>
<evidence type="ECO:0000313" key="1">
    <source>
        <dbReference type="EMBL" id="AHH18433.1"/>
    </source>
</evidence>
<dbReference type="HOGENOM" id="CLU_027389_3_2_11"/>
<accession>W5THI5</accession>